<organism evidence="1 2">
    <name type="scientific">Bacterioplanes sanyensis</name>
    <dbReference type="NCBI Taxonomy" id="1249553"/>
    <lineage>
        <taxon>Bacteria</taxon>
        <taxon>Pseudomonadati</taxon>
        <taxon>Pseudomonadota</taxon>
        <taxon>Gammaproteobacteria</taxon>
        <taxon>Oceanospirillales</taxon>
        <taxon>Oceanospirillaceae</taxon>
        <taxon>Bacterioplanes</taxon>
    </lineage>
</organism>
<dbReference type="PANTHER" id="PTHR14136">
    <property type="entry name" value="BTB_POZ DOMAIN-CONTAINING PROTEIN KCTD9"/>
    <property type="match status" value="1"/>
</dbReference>
<dbReference type="Pfam" id="PF00805">
    <property type="entry name" value="Pentapeptide"/>
    <property type="match status" value="2"/>
</dbReference>
<dbReference type="SUPFAM" id="SSF141571">
    <property type="entry name" value="Pentapeptide repeat-like"/>
    <property type="match status" value="1"/>
</dbReference>
<dbReference type="Proteomes" id="UP000202440">
    <property type="component" value="Chromosome"/>
</dbReference>
<dbReference type="InterPro" id="IPR016933">
    <property type="entry name" value="UCP029688_pentapep"/>
</dbReference>
<dbReference type="PANTHER" id="PTHR14136:SF17">
    <property type="entry name" value="BTB_POZ DOMAIN-CONTAINING PROTEIN KCTD9"/>
    <property type="match status" value="1"/>
</dbReference>
<dbReference type="EMBL" id="CP022530">
    <property type="protein sequence ID" value="ASP40690.1"/>
    <property type="molecule type" value="Genomic_DNA"/>
</dbReference>
<dbReference type="KEGG" id="bsan:CHH28_19340"/>
<name>A0A222FPH4_9GAMM</name>
<dbReference type="Gene3D" id="2.160.20.80">
    <property type="entry name" value="E3 ubiquitin-protein ligase SopA"/>
    <property type="match status" value="1"/>
</dbReference>
<evidence type="ECO:0000313" key="2">
    <source>
        <dbReference type="Proteomes" id="UP000202440"/>
    </source>
</evidence>
<evidence type="ECO:0008006" key="3">
    <source>
        <dbReference type="Google" id="ProtNLM"/>
    </source>
</evidence>
<proteinExistence type="predicted"/>
<protein>
    <recommendedName>
        <fullName evidence="3">Low-complexity protein</fullName>
    </recommendedName>
</protein>
<accession>A0A222FPH4</accession>
<dbReference type="PIRSF" id="PIRSF029688">
    <property type="entry name" value="UCP29688_pentapep"/>
    <property type="match status" value="1"/>
</dbReference>
<keyword evidence="2" id="KW-1185">Reference proteome</keyword>
<dbReference type="InterPro" id="IPR001646">
    <property type="entry name" value="5peptide_repeat"/>
</dbReference>
<dbReference type="OrthoDB" id="7061297at2"/>
<evidence type="ECO:0000313" key="1">
    <source>
        <dbReference type="EMBL" id="ASP40690.1"/>
    </source>
</evidence>
<sequence length="116" mass="12741">MSKPMISQDPLYQLLRHDDVAGFNAARQQGQAVDLRRCDLRGLDLRNIDLSGLDLSDCYFRGADLRGIDFSTCLLHGASLADAKISGCLFPLAIPAQEILLSVTHGIRLRHPQPGK</sequence>
<reference evidence="1 2" key="1">
    <citation type="submission" date="2017-07" db="EMBL/GenBank/DDBJ databases">
        <title>Annotated genome sequence of Bacterioplanes sanyensis isolated from Red Sea.</title>
        <authorList>
            <person name="Rehman Z.U."/>
        </authorList>
    </citation>
    <scope>NUCLEOTIDE SEQUENCE [LARGE SCALE GENOMIC DNA]</scope>
    <source>
        <strain evidence="1 2">NV9</strain>
    </source>
</reference>
<gene>
    <name evidence="1" type="ORF">CHH28_19340</name>
</gene>
<dbReference type="RefSeq" id="WP_094061851.1">
    <property type="nucleotide sequence ID" value="NZ_CP022530.1"/>
</dbReference>
<dbReference type="AlphaFoldDB" id="A0A222FPH4"/>
<dbReference type="InterPro" id="IPR051082">
    <property type="entry name" value="Pentapeptide-BTB/POZ_domain"/>
</dbReference>